<name>A0A1M5N1I8_9GAMM</name>
<accession>A0A1M5N1I8</accession>
<feature type="transmembrane region" description="Helical" evidence="1">
    <location>
        <begin position="6"/>
        <end position="39"/>
    </location>
</feature>
<dbReference type="STRING" id="299255.SAMN02745129_0860"/>
<sequence>MVGFLLAIVWLLLLLLFGPMVLLPVYAMVSMLTLLLFGLDKRFALRGSRRIPERVLHTFELLGGWPGAFVAARVFRHKSRKTRYLAVLYGIVVLHFAFWCLYQWQGPGFRLSGASMAS</sequence>
<dbReference type="AlphaFoldDB" id="A0A1M5N1I8"/>
<dbReference type="EMBL" id="FQXG01000001">
    <property type="protein sequence ID" value="SHG83315.1"/>
    <property type="molecule type" value="Genomic_DNA"/>
</dbReference>
<keyword evidence="3" id="KW-1185">Reference proteome</keyword>
<evidence type="ECO:0000313" key="3">
    <source>
        <dbReference type="Proteomes" id="UP000184268"/>
    </source>
</evidence>
<proteinExistence type="predicted"/>
<dbReference type="Pfam" id="PF06961">
    <property type="entry name" value="DUF1294"/>
    <property type="match status" value="1"/>
</dbReference>
<evidence type="ECO:0000256" key="1">
    <source>
        <dbReference type="SAM" id="Phobius"/>
    </source>
</evidence>
<reference evidence="2 3" key="1">
    <citation type="submission" date="2016-11" db="EMBL/GenBank/DDBJ databases">
        <authorList>
            <person name="Jaros S."/>
            <person name="Januszkiewicz K."/>
            <person name="Wedrychowicz H."/>
        </authorList>
    </citation>
    <scope>NUCLEOTIDE SEQUENCE [LARGE SCALE GENOMIC DNA]</scope>
    <source>
        <strain evidence="2 3">DSM 16917</strain>
    </source>
</reference>
<dbReference type="Proteomes" id="UP000184268">
    <property type="component" value="Unassembled WGS sequence"/>
</dbReference>
<keyword evidence="1" id="KW-0472">Membrane</keyword>
<protein>
    <submittedName>
        <fullName evidence="2">Uncharacterized membrane protein YsdA, DUF1294 family</fullName>
    </submittedName>
</protein>
<keyword evidence="1" id="KW-1133">Transmembrane helix</keyword>
<keyword evidence="1" id="KW-0812">Transmembrane</keyword>
<gene>
    <name evidence="2" type="ORF">SAMN02745129_0860</name>
</gene>
<dbReference type="InterPro" id="IPR010718">
    <property type="entry name" value="DUF1294"/>
</dbReference>
<evidence type="ECO:0000313" key="2">
    <source>
        <dbReference type="EMBL" id="SHG83315.1"/>
    </source>
</evidence>
<organism evidence="2 3">
    <name type="scientific">Ferrimonas marina</name>
    <dbReference type="NCBI Taxonomy" id="299255"/>
    <lineage>
        <taxon>Bacteria</taxon>
        <taxon>Pseudomonadati</taxon>
        <taxon>Pseudomonadota</taxon>
        <taxon>Gammaproteobacteria</taxon>
        <taxon>Alteromonadales</taxon>
        <taxon>Ferrimonadaceae</taxon>
        <taxon>Ferrimonas</taxon>
    </lineage>
</organism>
<feature type="transmembrane region" description="Helical" evidence="1">
    <location>
        <begin position="84"/>
        <end position="104"/>
    </location>
</feature>